<gene>
    <name evidence="2" type="ORF">LOC62_01G000163</name>
</gene>
<accession>A0AAF0Y2P2</accession>
<dbReference type="Proteomes" id="UP000827549">
    <property type="component" value="Chromosome 1"/>
</dbReference>
<evidence type="ECO:0000313" key="3">
    <source>
        <dbReference type="Proteomes" id="UP000827549"/>
    </source>
</evidence>
<feature type="region of interest" description="Disordered" evidence="1">
    <location>
        <begin position="133"/>
        <end position="197"/>
    </location>
</feature>
<dbReference type="EMBL" id="CP086714">
    <property type="protein sequence ID" value="WOO76536.1"/>
    <property type="molecule type" value="Genomic_DNA"/>
</dbReference>
<reference evidence="2" key="1">
    <citation type="submission" date="2023-10" db="EMBL/GenBank/DDBJ databases">
        <authorList>
            <person name="Noh H."/>
        </authorList>
    </citation>
    <scope>NUCLEOTIDE SEQUENCE</scope>
    <source>
        <strain evidence="2">DUCC4014</strain>
    </source>
</reference>
<dbReference type="AlphaFoldDB" id="A0AAF0Y2P2"/>
<dbReference type="RefSeq" id="XP_062622568.1">
    <property type="nucleotide sequence ID" value="XM_062766584.1"/>
</dbReference>
<proteinExistence type="predicted"/>
<dbReference type="GeneID" id="87803422"/>
<protein>
    <recommendedName>
        <fullName evidence="4">Zn(2)-C6 fungal-type domain-containing protein</fullName>
    </recommendedName>
</protein>
<evidence type="ECO:0000313" key="2">
    <source>
        <dbReference type="EMBL" id="WOO76536.1"/>
    </source>
</evidence>
<name>A0AAF0Y2P2_9TREE</name>
<evidence type="ECO:0008006" key="4">
    <source>
        <dbReference type="Google" id="ProtNLM"/>
    </source>
</evidence>
<organism evidence="2 3">
    <name type="scientific">Vanrija pseudolonga</name>
    <dbReference type="NCBI Taxonomy" id="143232"/>
    <lineage>
        <taxon>Eukaryota</taxon>
        <taxon>Fungi</taxon>
        <taxon>Dikarya</taxon>
        <taxon>Basidiomycota</taxon>
        <taxon>Agaricomycotina</taxon>
        <taxon>Tremellomycetes</taxon>
        <taxon>Trichosporonales</taxon>
        <taxon>Trichosporonaceae</taxon>
        <taxon>Vanrija</taxon>
    </lineage>
</organism>
<sequence>MSRTLSPLTTATSTPEPPARASAMAAWGFPYDPSSPDPARPFLAHADACTYCTRSNYPCHIPPLIPAPGPHRAGLRTMARGPCAACVRDGVACSEDSARRRWFVEVDAGVGFEGEQSDRADRLPDAPVRKFTSMLDTSDDDDDTDANDHLAPSLWSDDEADTNPTPASIPETPLGGAVHPRATIADAPGYHPSAATPTPAPTLGHVIKVLERNAASLAAFDAAYAALLARAEAVVAALGGSG</sequence>
<evidence type="ECO:0000256" key="1">
    <source>
        <dbReference type="SAM" id="MobiDB-lite"/>
    </source>
</evidence>
<keyword evidence="3" id="KW-1185">Reference proteome</keyword>